<sequence length="41" mass="4808">RTVQKLQSEVDRLEEELSGEREKSHLLQEEVETTLKDIQAI</sequence>
<dbReference type="AlphaFoldDB" id="A0A1Y3B5Y7"/>
<reference evidence="2 3" key="1">
    <citation type="submission" date="2017-03" db="EMBL/GenBank/DDBJ databases">
        <title>Genome Survey of Euroglyphus maynei.</title>
        <authorList>
            <person name="Arlian L.G."/>
            <person name="Morgan M.S."/>
            <person name="Rider S.D."/>
        </authorList>
    </citation>
    <scope>NUCLEOTIDE SEQUENCE [LARGE SCALE GENOMIC DNA]</scope>
    <source>
        <strain evidence="2">Arlian Lab</strain>
        <tissue evidence="2">Whole body</tissue>
    </source>
</reference>
<comment type="caution">
    <text evidence="2">The sequence shown here is derived from an EMBL/GenBank/DDBJ whole genome shotgun (WGS) entry which is preliminary data.</text>
</comment>
<dbReference type="EMBL" id="MUJZ01042631">
    <property type="protein sequence ID" value="OTF75303.1"/>
    <property type="molecule type" value="Genomic_DNA"/>
</dbReference>
<dbReference type="Proteomes" id="UP000194236">
    <property type="component" value="Unassembled WGS sequence"/>
</dbReference>
<dbReference type="SUPFAM" id="SSF57997">
    <property type="entry name" value="Tropomyosin"/>
    <property type="match status" value="1"/>
</dbReference>
<feature type="region of interest" description="Disordered" evidence="1">
    <location>
        <begin position="1"/>
        <end position="23"/>
    </location>
</feature>
<gene>
    <name evidence="2" type="ORF">BLA29_015402</name>
</gene>
<dbReference type="OrthoDB" id="128924at2759"/>
<accession>A0A1Y3B5Y7</accession>
<organism evidence="2 3">
    <name type="scientific">Euroglyphus maynei</name>
    <name type="common">Mayne's house dust mite</name>
    <dbReference type="NCBI Taxonomy" id="6958"/>
    <lineage>
        <taxon>Eukaryota</taxon>
        <taxon>Metazoa</taxon>
        <taxon>Ecdysozoa</taxon>
        <taxon>Arthropoda</taxon>
        <taxon>Chelicerata</taxon>
        <taxon>Arachnida</taxon>
        <taxon>Acari</taxon>
        <taxon>Acariformes</taxon>
        <taxon>Sarcoptiformes</taxon>
        <taxon>Astigmata</taxon>
        <taxon>Psoroptidia</taxon>
        <taxon>Analgoidea</taxon>
        <taxon>Pyroglyphidae</taxon>
        <taxon>Pyroglyphinae</taxon>
        <taxon>Euroglyphus</taxon>
    </lineage>
</organism>
<evidence type="ECO:0000313" key="3">
    <source>
        <dbReference type="Proteomes" id="UP000194236"/>
    </source>
</evidence>
<evidence type="ECO:0000256" key="1">
    <source>
        <dbReference type="SAM" id="MobiDB-lite"/>
    </source>
</evidence>
<proteinExistence type="predicted"/>
<dbReference type="Gene3D" id="1.20.5.170">
    <property type="match status" value="1"/>
</dbReference>
<protein>
    <submittedName>
        <fullName evidence="2">Uncharacterized protein</fullName>
    </submittedName>
</protein>
<evidence type="ECO:0000313" key="2">
    <source>
        <dbReference type="EMBL" id="OTF75303.1"/>
    </source>
</evidence>
<feature type="non-terminal residue" evidence="2">
    <location>
        <position position="1"/>
    </location>
</feature>
<keyword evidence="3" id="KW-1185">Reference proteome</keyword>
<name>A0A1Y3B5Y7_EURMA</name>